<evidence type="ECO:0000256" key="1">
    <source>
        <dbReference type="ARBA" id="ARBA00004117"/>
    </source>
</evidence>
<dbReference type="InterPro" id="IPR032779">
    <property type="entry name" value="FliG_M"/>
</dbReference>
<protein>
    <recommendedName>
        <fullName evidence="4">Flagellar motor switch protein FliG</fullName>
    </recommendedName>
</protein>
<keyword evidence="8" id="KW-0472">Membrane</keyword>
<keyword evidence="7" id="KW-0283">Flagellar rotation</keyword>
<dbReference type="InterPro" id="IPR023087">
    <property type="entry name" value="Flg_Motor_Flig_C"/>
</dbReference>
<keyword evidence="9" id="KW-0975">Bacterial flagellum</keyword>
<dbReference type="Pfam" id="PF01706">
    <property type="entry name" value="FliG_C"/>
    <property type="match status" value="1"/>
</dbReference>
<comment type="caution">
    <text evidence="13">The sequence shown here is derived from an EMBL/GenBank/DDBJ whole genome shotgun (WGS) entry which is preliminary data.</text>
</comment>
<dbReference type="GO" id="GO:0071973">
    <property type="term" value="P:bacterial-type flagellum-dependent cell motility"/>
    <property type="evidence" value="ECO:0007669"/>
    <property type="project" value="InterPro"/>
</dbReference>
<dbReference type="InterPro" id="IPR011002">
    <property type="entry name" value="FliG_a-hlx"/>
</dbReference>
<dbReference type="PIRSF" id="PIRSF003161">
    <property type="entry name" value="FliG"/>
    <property type="match status" value="1"/>
</dbReference>
<comment type="subcellular location">
    <subcellularLocation>
        <location evidence="1">Bacterial flagellum basal body</location>
    </subcellularLocation>
    <subcellularLocation>
        <location evidence="2">Cell membrane</location>
        <topology evidence="2">Peripheral membrane protein</topology>
        <orientation evidence="2">Cytoplasmic side</orientation>
    </subcellularLocation>
</comment>
<dbReference type="GO" id="GO:0003774">
    <property type="term" value="F:cytoskeletal motor activity"/>
    <property type="evidence" value="ECO:0007669"/>
    <property type="project" value="InterPro"/>
</dbReference>
<dbReference type="OrthoDB" id="9780302at2"/>
<evidence type="ECO:0000256" key="3">
    <source>
        <dbReference type="ARBA" id="ARBA00010299"/>
    </source>
</evidence>
<keyword evidence="13" id="KW-0282">Flagellum</keyword>
<dbReference type="Proteomes" id="UP000322876">
    <property type="component" value="Unassembled WGS sequence"/>
</dbReference>
<dbReference type="InterPro" id="IPR028263">
    <property type="entry name" value="FliG_N"/>
</dbReference>
<keyword evidence="14" id="KW-1185">Reference proteome</keyword>
<evidence type="ECO:0000259" key="10">
    <source>
        <dbReference type="Pfam" id="PF01706"/>
    </source>
</evidence>
<dbReference type="InterPro" id="IPR000090">
    <property type="entry name" value="Flg_Motor_Flig"/>
</dbReference>
<evidence type="ECO:0000256" key="9">
    <source>
        <dbReference type="ARBA" id="ARBA00023143"/>
    </source>
</evidence>
<dbReference type="PRINTS" id="PR00954">
    <property type="entry name" value="FLGMOTORFLIG"/>
</dbReference>
<evidence type="ECO:0000259" key="11">
    <source>
        <dbReference type="Pfam" id="PF14841"/>
    </source>
</evidence>
<dbReference type="Pfam" id="PF14842">
    <property type="entry name" value="FliG_N"/>
    <property type="match status" value="1"/>
</dbReference>
<dbReference type="Gene3D" id="1.10.220.30">
    <property type="match status" value="3"/>
</dbReference>
<proteinExistence type="inferred from homology"/>
<evidence type="ECO:0000256" key="4">
    <source>
        <dbReference type="ARBA" id="ARBA00021870"/>
    </source>
</evidence>
<organism evidence="13 14">
    <name type="scientific">Deferribacter autotrophicus</name>
    <dbReference type="NCBI Taxonomy" id="500465"/>
    <lineage>
        <taxon>Bacteria</taxon>
        <taxon>Pseudomonadati</taxon>
        <taxon>Deferribacterota</taxon>
        <taxon>Deferribacteres</taxon>
        <taxon>Deferribacterales</taxon>
        <taxon>Deferribacteraceae</taxon>
        <taxon>Deferribacter</taxon>
    </lineage>
</organism>
<gene>
    <name evidence="13" type="primary">fliG</name>
    <name evidence="13" type="ORF">FHQ18_10770</name>
</gene>
<accession>A0A5A8F057</accession>
<dbReference type="PANTHER" id="PTHR30534">
    <property type="entry name" value="FLAGELLAR MOTOR SWITCH PROTEIN FLIG"/>
    <property type="match status" value="1"/>
</dbReference>
<evidence type="ECO:0000256" key="7">
    <source>
        <dbReference type="ARBA" id="ARBA00022779"/>
    </source>
</evidence>
<evidence type="ECO:0000313" key="13">
    <source>
        <dbReference type="EMBL" id="KAA0257043.1"/>
    </source>
</evidence>
<name>A0A5A8F057_9BACT</name>
<dbReference type="AlphaFoldDB" id="A0A5A8F057"/>
<evidence type="ECO:0000256" key="5">
    <source>
        <dbReference type="ARBA" id="ARBA00022475"/>
    </source>
</evidence>
<dbReference type="GO" id="GO:0009425">
    <property type="term" value="C:bacterial-type flagellum basal body"/>
    <property type="evidence" value="ECO:0007669"/>
    <property type="project" value="UniProtKB-SubCell"/>
</dbReference>
<keyword evidence="13" id="KW-0969">Cilium</keyword>
<reference evidence="13 14" key="1">
    <citation type="submission" date="2019-06" db="EMBL/GenBank/DDBJ databases">
        <title>Genomic insights into carbon and energy metabolism of Deferribacter autotrophicus revealed new metabolic traits in the phylum Deferribacteres.</title>
        <authorList>
            <person name="Slobodkin A.I."/>
            <person name="Slobodkina G.B."/>
            <person name="Allioux M."/>
            <person name="Alain K."/>
            <person name="Jebbar M."/>
            <person name="Shadrin V."/>
            <person name="Kublanov I.V."/>
            <person name="Toshchakov S.V."/>
            <person name="Bonch-Osmolovskaya E.A."/>
        </authorList>
    </citation>
    <scope>NUCLEOTIDE SEQUENCE [LARGE SCALE GENOMIC DNA]</scope>
    <source>
        <strain evidence="13 14">SL50</strain>
    </source>
</reference>
<keyword evidence="13" id="KW-0966">Cell projection</keyword>
<dbReference type="SUPFAM" id="SSF48029">
    <property type="entry name" value="FliG"/>
    <property type="match status" value="2"/>
</dbReference>
<feature type="domain" description="Flagellar motor switch protein FliG C-terminal" evidence="10">
    <location>
        <begin position="220"/>
        <end position="327"/>
    </location>
</feature>
<dbReference type="NCBIfam" id="TIGR00207">
    <property type="entry name" value="fliG"/>
    <property type="match status" value="1"/>
</dbReference>
<dbReference type="GO" id="GO:0006935">
    <property type="term" value="P:chemotaxis"/>
    <property type="evidence" value="ECO:0007669"/>
    <property type="project" value="UniProtKB-KW"/>
</dbReference>
<evidence type="ECO:0000256" key="6">
    <source>
        <dbReference type="ARBA" id="ARBA00022500"/>
    </source>
</evidence>
<sequence>MAEEKQQLSGIKKAAILLITLGEEVSSRILAELDDDEVQEISKEIALTKIVDPNIADDVIEEFYNMYLAKKFISKGGLDYAKSVLTKSLGPERARKIIDRLTKLLEQSTGFEFLTKIDPKQLAKFIQNEHPQTIALILAHLDPSQAAEALSELPEDLKADVALRIANLQDISPSVIKTLSKTLEERFESISSYKVDVGGVKSVAEILNRMDRSTAKVTLERLEKDAPELVAQIRDMMFTFDDIRRLDNTAIQEILKRADKNTLTLALKGADEELQNKFFSNMSKRAVETMKEEMDYMGPVKLKEVEKAQHEIVQIVRELDEEGVISISGGEEDQYV</sequence>
<feature type="domain" description="Flagellar motor switch protein FliG middle" evidence="11">
    <location>
        <begin position="119"/>
        <end position="192"/>
    </location>
</feature>
<keyword evidence="6" id="KW-0145">Chemotaxis</keyword>
<feature type="domain" description="Flagellar motor switch protein FliG N-terminal" evidence="12">
    <location>
        <begin position="7"/>
        <end position="106"/>
    </location>
</feature>
<dbReference type="PANTHER" id="PTHR30534:SF0">
    <property type="entry name" value="FLAGELLAR MOTOR SWITCH PROTEIN FLIG"/>
    <property type="match status" value="1"/>
</dbReference>
<keyword evidence="5" id="KW-1003">Cell membrane</keyword>
<comment type="similarity">
    <text evidence="3">Belongs to the FliG family.</text>
</comment>
<evidence type="ECO:0000256" key="2">
    <source>
        <dbReference type="ARBA" id="ARBA00004413"/>
    </source>
</evidence>
<evidence type="ECO:0000313" key="14">
    <source>
        <dbReference type="Proteomes" id="UP000322876"/>
    </source>
</evidence>
<dbReference type="Pfam" id="PF14841">
    <property type="entry name" value="FliG_M"/>
    <property type="match status" value="1"/>
</dbReference>
<evidence type="ECO:0000259" key="12">
    <source>
        <dbReference type="Pfam" id="PF14842"/>
    </source>
</evidence>
<evidence type="ECO:0000256" key="8">
    <source>
        <dbReference type="ARBA" id="ARBA00023136"/>
    </source>
</evidence>
<dbReference type="RefSeq" id="WP_149267188.1">
    <property type="nucleotide sequence ID" value="NZ_VFJB01000009.1"/>
</dbReference>
<dbReference type="EMBL" id="VFJB01000009">
    <property type="protein sequence ID" value="KAA0257043.1"/>
    <property type="molecule type" value="Genomic_DNA"/>
</dbReference>
<dbReference type="GO" id="GO:0005886">
    <property type="term" value="C:plasma membrane"/>
    <property type="evidence" value="ECO:0007669"/>
    <property type="project" value="UniProtKB-SubCell"/>
</dbReference>